<keyword evidence="4 7" id="KW-1133">Transmembrane helix</keyword>
<evidence type="ECO:0000256" key="4">
    <source>
        <dbReference type="ARBA" id="ARBA00022989"/>
    </source>
</evidence>
<keyword evidence="9" id="KW-1185">Reference proteome</keyword>
<keyword evidence="5 7" id="KW-0472">Membrane</keyword>
<evidence type="ECO:0000256" key="6">
    <source>
        <dbReference type="RuleBase" id="RU000477"/>
    </source>
</evidence>
<evidence type="ECO:0000313" key="9">
    <source>
        <dbReference type="Proteomes" id="UP001206925"/>
    </source>
</evidence>
<gene>
    <name evidence="8" type="ORF">M8C21_017191</name>
</gene>
<dbReference type="InterPro" id="IPR023271">
    <property type="entry name" value="Aquaporin-like"/>
</dbReference>
<evidence type="ECO:0000313" key="8">
    <source>
        <dbReference type="EMBL" id="KAI7728988.1"/>
    </source>
</evidence>
<protein>
    <submittedName>
        <fullName evidence="8">Uncharacterized protein</fullName>
    </submittedName>
</protein>
<dbReference type="GO" id="GO:0016020">
    <property type="term" value="C:membrane"/>
    <property type="evidence" value="ECO:0007669"/>
    <property type="project" value="UniProtKB-SubCell"/>
</dbReference>
<evidence type="ECO:0000256" key="3">
    <source>
        <dbReference type="ARBA" id="ARBA00022692"/>
    </source>
</evidence>
<comment type="subcellular location">
    <subcellularLocation>
        <location evidence="1">Membrane</location>
        <topology evidence="1">Multi-pass membrane protein</topology>
    </subcellularLocation>
</comment>
<dbReference type="InterPro" id="IPR000425">
    <property type="entry name" value="MIP"/>
</dbReference>
<feature type="transmembrane region" description="Helical" evidence="7">
    <location>
        <begin position="107"/>
        <end position="128"/>
    </location>
</feature>
<dbReference type="Pfam" id="PF00230">
    <property type="entry name" value="MIP"/>
    <property type="match status" value="1"/>
</dbReference>
<evidence type="ECO:0000256" key="1">
    <source>
        <dbReference type="ARBA" id="ARBA00004141"/>
    </source>
</evidence>
<dbReference type="PANTHER" id="PTHR45724:SF16">
    <property type="entry name" value="AQUAPORIN NIP2-1"/>
    <property type="match status" value="1"/>
</dbReference>
<dbReference type="InterPro" id="IPR022357">
    <property type="entry name" value="MIP_CS"/>
</dbReference>
<evidence type="ECO:0000256" key="7">
    <source>
        <dbReference type="SAM" id="Phobius"/>
    </source>
</evidence>
<comment type="caution">
    <text evidence="8">The sequence shown here is derived from an EMBL/GenBank/DDBJ whole genome shotgun (WGS) entry which is preliminary data.</text>
</comment>
<evidence type="ECO:0000256" key="2">
    <source>
        <dbReference type="ARBA" id="ARBA00022448"/>
    </source>
</evidence>
<dbReference type="PROSITE" id="PS00221">
    <property type="entry name" value="MIP"/>
    <property type="match status" value="1"/>
</dbReference>
<organism evidence="8 9">
    <name type="scientific">Ambrosia artemisiifolia</name>
    <name type="common">Common ragweed</name>
    <dbReference type="NCBI Taxonomy" id="4212"/>
    <lineage>
        <taxon>Eukaryota</taxon>
        <taxon>Viridiplantae</taxon>
        <taxon>Streptophyta</taxon>
        <taxon>Embryophyta</taxon>
        <taxon>Tracheophyta</taxon>
        <taxon>Spermatophyta</taxon>
        <taxon>Magnoliopsida</taxon>
        <taxon>eudicotyledons</taxon>
        <taxon>Gunneridae</taxon>
        <taxon>Pentapetalae</taxon>
        <taxon>asterids</taxon>
        <taxon>campanulids</taxon>
        <taxon>Asterales</taxon>
        <taxon>Asteraceae</taxon>
        <taxon>Asteroideae</taxon>
        <taxon>Heliantheae alliance</taxon>
        <taxon>Heliantheae</taxon>
        <taxon>Ambrosia</taxon>
    </lineage>
</organism>
<dbReference type="PRINTS" id="PR00783">
    <property type="entry name" value="MINTRINSICP"/>
</dbReference>
<dbReference type="PANTHER" id="PTHR45724">
    <property type="entry name" value="AQUAPORIN NIP2-1"/>
    <property type="match status" value="1"/>
</dbReference>
<accession>A0AAD5BST9</accession>
<feature type="transmembrane region" description="Helical" evidence="7">
    <location>
        <begin position="22"/>
        <end position="43"/>
    </location>
</feature>
<dbReference type="InterPro" id="IPR034294">
    <property type="entry name" value="Aquaporin_transptr"/>
</dbReference>
<evidence type="ECO:0000256" key="5">
    <source>
        <dbReference type="ARBA" id="ARBA00023136"/>
    </source>
</evidence>
<sequence length="138" mass="14716">MIFVTCGAATFTARDDHQVSHLAASIAGGLVVTVMIYSVGHISGAHMNPTITFAFAAFNHFPRGYVQCVLAYWVAQLVGSTLASHTLRWLLDVKDVGVTKPTGSVGQAFGMEIIVAFCMMLLASAVSIDTTTVYTTKK</sequence>
<dbReference type="GO" id="GO:0015267">
    <property type="term" value="F:channel activity"/>
    <property type="evidence" value="ECO:0007669"/>
    <property type="project" value="InterPro"/>
</dbReference>
<keyword evidence="3 6" id="KW-0812">Transmembrane</keyword>
<dbReference type="Proteomes" id="UP001206925">
    <property type="component" value="Unassembled WGS sequence"/>
</dbReference>
<comment type="similarity">
    <text evidence="6">Belongs to the MIP/aquaporin (TC 1.A.8) family.</text>
</comment>
<name>A0AAD5BST9_AMBAR</name>
<proteinExistence type="inferred from homology"/>
<dbReference type="SUPFAM" id="SSF81338">
    <property type="entry name" value="Aquaporin-like"/>
    <property type="match status" value="1"/>
</dbReference>
<dbReference type="Gene3D" id="1.20.1080.10">
    <property type="entry name" value="Glycerol uptake facilitator protein"/>
    <property type="match status" value="1"/>
</dbReference>
<dbReference type="EMBL" id="JAMZMK010011094">
    <property type="protein sequence ID" value="KAI7728988.1"/>
    <property type="molecule type" value="Genomic_DNA"/>
</dbReference>
<reference evidence="8" key="1">
    <citation type="submission" date="2022-06" db="EMBL/GenBank/DDBJ databases">
        <title>Uncovering the hologenomic basis of an extraordinary plant invasion.</title>
        <authorList>
            <person name="Bieker V.C."/>
            <person name="Martin M.D."/>
            <person name="Gilbert T."/>
            <person name="Hodgins K."/>
            <person name="Battlay P."/>
            <person name="Petersen B."/>
            <person name="Wilson J."/>
        </authorList>
    </citation>
    <scope>NUCLEOTIDE SEQUENCE</scope>
    <source>
        <strain evidence="8">AA19_3_7</strain>
        <tissue evidence="8">Leaf</tissue>
    </source>
</reference>
<feature type="transmembrane region" description="Helical" evidence="7">
    <location>
        <begin position="64"/>
        <end position="87"/>
    </location>
</feature>
<keyword evidence="2 6" id="KW-0813">Transport</keyword>
<dbReference type="AlphaFoldDB" id="A0AAD5BST9"/>